<keyword evidence="3 14" id="KW-0723">Serine/threonine-protein kinase</keyword>
<dbReference type="Gene3D" id="1.10.510.10">
    <property type="entry name" value="Transferase(Phosphotransferase) domain 1"/>
    <property type="match status" value="1"/>
</dbReference>
<evidence type="ECO:0000256" key="1">
    <source>
        <dbReference type="ARBA" id="ARBA00004123"/>
    </source>
</evidence>
<dbReference type="GO" id="GO:0019901">
    <property type="term" value="F:protein kinase binding"/>
    <property type="evidence" value="ECO:0007669"/>
    <property type="project" value="UniProtKB-ARBA"/>
</dbReference>
<evidence type="ECO:0000256" key="3">
    <source>
        <dbReference type="ARBA" id="ARBA00022527"/>
    </source>
</evidence>
<accession>A0A445ICB6</accession>
<evidence type="ECO:0000256" key="7">
    <source>
        <dbReference type="ARBA" id="ARBA00022741"/>
    </source>
</evidence>
<dbReference type="PANTHER" id="PTHR48011:SF8">
    <property type="entry name" value="MAP KINASE KINASE KINASE"/>
    <property type="match status" value="1"/>
</dbReference>
<evidence type="ECO:0000256" key="12">
    <source>
        <dbReference type="ARBA" id="ARBA00048329"/>
    </source>
</evidence>
<comment type="catalytic activity">
    <reaction evidence="11">
        <text>L-threonyl-[protein] + ATP = O-phospho-L-threonyl-[protein] + ADP + H(+)</text>
        <dbReference type="Rhea" id="RHEA:46608"/>
        <dbReference type="Rhea" id="RHEA-COMP:11060"/>
        <dbReference type="Rhea" id="RHEA-COMP:11605"/>
        <dbReference type="ChEBI" id="CHEBI:15378"/>
        <dbReference type="ChEBI" id="CHEBI:30013"/>
        <dbReference type="ChEBI" id="CHEBI:30616"/>
        <dbReference type="ChEBI" id="CHEBI:61977"/>
        <dbReference type="ChEBI" id="CHEBI:456216"/>
        <dbReference type="EC" id="2.7.11.25"/>
    </reaction>
</comment>
<gene>
    <name evidence="16" type="ORF">D0Y65_032292</name>
</gene>
<dbReference type="InterPro" id="IPR000719">
    <property type="entry name" value="Prot_kinase_dom"/>
</dbReference>
<dbReference type="AlphaFoldDB" id="A0A445ICB6"/>
<proteinExistence type="inferred from homology"/>
<dbReference type="InterPro" id="IPR052751">
    <property type="entry name" value="Plant_MAPKKK"/>
</dbReference>
<keyword evidence="6" id="KW-0938">Abscisic acid signaling pathway</keyword>
<evidence type="ECO:0000256" key="6">
    <source>
        <dbReference type="ARBA" id="ARBA00022682"/>
    </source>
</evidence>
<keyword evidence="4" id="KW-0597">Phosphoprotein</keyword>
<comment type="subcellular location">
    <subcellularLocation>
        <location evidence="1">Nucleus</location>
    </subcellularLocation>
</comment>
<name>A0A445ICB6_GLYSO</name>
<dbReference type="SMART" id="SM00220">
    <property type="entry name" value="S_TKc"/>
    <property type="match status" value="1"/>
</dbReference>
<evidence type="ECO:0000256" key="10">
    <source>
        <dbReference type="ARBA" id="ARBA00023242"/>
    </source>
</evidence>
<keyword evidence="9 13" id="KW-0067">ATP-binding</keyword>
<dbReference type="EMBL" id="QZWG01000011">
    <property type="protein sequence ID" value="RZB83693.1"/>
    <property type="molecule type" value="Genomic_DNA"/>
</dbReference>
<dbReference type="Gramene" id="XM_028333662.1">
    <property type="protein sequence ID" value="XP_028189463.1"/>
    <property type="gene ID" value="LOC114375801"/>
</dbReference>
<dbReference type="PROSITE" id="PS00108">
    <property type="entry name" value="PROTEIN_KINASE_ST"/>
    <property type="match status" value="1"/>
</dbReference>
<dbReference type="SUPFAM" id="SSF56112">
    <property type="entry name" value="Protein kinase-like (PK-like)"/>
    <property type="match status" value="1"/>
</dbReference>
<dbReference type="Pfam" id="PF00069">
    <property type="entry name" value="Pkinase"/>
    <property type="match status" value="1"/>
</dbReference>
<organism evidence="16 17">
    <name type="scientific">Glycine soja</name>
    <name type="common">Wild soybean</name>
    <dbReference type="NCBI Taxonomy" id="3848"/>
    <lineage>
        <taxon>Eukaryota</taxon>
        <taxon>Viridiplantae</taxon>
        <taxon>Streptophyta</taxon>
        <taxon>Embryophyta</taxon>
        <taxon>Tracheophyta</taxon>
        <taxon>Spermatophyta</taxon>
        <taxon>Magnoliopsida</taxon>
        <taxon>eudicotyledons</taxon>
        <taxon>Gunneridae</taxon>
        <taxon>Pentapetalae</taxon>
        <taxon>rosids</taxon>
        <taxon>fabids</taxon>
        <taxon>Fabales</taxon>
        <taxon>Fabaceae</taxon>
        <taxon>Papilionoideae</taxon>
        <taxon>50 kb inversion clade</taxon>
        <taxon>NPAAA clade</taxon>
        <taxon>indigoferoid/millettioid clade</taxon>
        <taxon>Phaseoleae</taxon>
        <taxon>Glycine</taxon>
        <taxon>Glycine subgen. Soja</taxon>
    </lineage>
</organism>
<keyword evidence="8 16" id="KW-0418">Kinase</keyword>
<dbReference type="SMR" id="A0A445ICB6"/>
<dbReference type="InterPro" id="IPR008271">
    <property type="entry name" value="Ser/Thr_kinase_AS"/>
</dbReference>
<keyword evidence="7 13" id="KW-0547">Nucleotide-binding</keyword>
<keyword evidence="5" id="KW-0808">Transferase</keyword>
<sequence>MEWTRGFIIGRGSSATVYTVTSSHSSTVAAVKSAELTLSNSEQLQREQRILSCLFSPHIVTYKGCNITEDKNNTLWFNLFMEYMPFGTLSQEIHRRGGGRLSEPATVHYTRQVLQGLEYLHNNGVVHCDIKGGNILIGEDGAKIGDFGCAKFANDSSAVIGGTPMFMAPEVARGEEQGYPADVWALGCTVLEMATGFAPWPNVEDPVTVLYHVAYSDDVPEIPCFLSEEAKDFLGKCFRRNPKERWSCSQLLKHPFLGEFSSNDKEIQESNSCSPTSILEQRFWNSVEEAEAECVSVSGNVVQIKSFEDSPMDRVRSLALSSGDPFWELDDENWITTRGSEAGASSCDGLNLDVNSRISGYLCDDYYKCRDVSVVVDNFNFERGNSEMLLPLKLEFFL</sequence>
<evidence type="ECO:0000256" key="13">
    <source>
        <dbReference type="PROSITE-ProRule" id="PRU10141"/>
    </source>
</evidence>
<comment type="similarity">
    <text evidence="14">Belongs to the protein kinase superfamily.</text>
</comment>
<evidence type="ECO:0000256" key="8">
    <source>
        <dbReference type="ARBA" id="ARBA00022777"/>
    </source>
</evidence>
<comment type="catalytic activity">
    <reaction evidence="12">
        <text>L-seryl-[protein] + ATP = O-phospho-L-seryl-[protein] + ADP + H(+)</text>
        <dbReference type="Rhea" id="RHEA:17989"/>
        <dbReference type="Rhea" id="RHEA-COMP:9863"/>
        <dbReference type="Rhea" id="RHEA-COMP:11604"/>
        <dbReference type="ChEBI" id="CHEBI:15378"/>
        <dbReference type="ChEBI" id="CHEBI:29999"/>
        <dbReference type="ChEBI" id="CHEBI:30616"/>
        <dbReference type="ChEBI" id="CHEBI:83421"/>
        <dbReference type="ChEBI" id="CHEBI:456216"/>
        <dbReference type="EC" id="2.7.11.25"/>
    </reaction>
</comment>
<dbReference type="InterPro" id="IPR011009">
    <property type="entry name" value="Kinase-like_dom_sf"/>
</dbReference>
<dbReference type="EC" id="2.7.11.25" evidence="2"/>
<feature type="domain" description="Protein kinase" evidence="15">
    <location>
        <begin position="3"/>
        <end position="257"/>
    </location>
</feature>
<dbReference type="PROSITE" id="PS00107">
    <property type="entry name" value="PROTEIN_KINASE_ATP"/>
    <property type="match status" value="1"/>
</dbReference>
<evidence type="ECO:0000256" key="5">
    <source>
        <dbReference type="ARBA" id="ARBA00022679"/>
    </source>
</evidence>
<dbReference type="CDD" id="cd06606">
    <property type="entry name" value="STKc_MAPKKK"/>
    <property type="match status" value="1"/>
</dbReference>
<dbReference type="PANTHER" id="PTHR48011">
    <property type="entry name" value="CCR4-NOT TRANSCRIPTIONAL COMPLEX SUBUNIT CAF120-RELATED"/>
    <property type="match status" value="1"/>
</dbReference>
<dbReference type="InterPro" id="IPR017441">
    <property type="entry name" value="Protein_kinase_ATP_BS"/>
</dbReference>
<dbReference type="PROSITE" id="PS50011">
    <property type="entry name" value="PROTEIN_KINASE_DOM"/>
    <property type="match status" value="1"/>
</dbReference>
<evidence type="ECO:0000256" key="2">
    <source>
        <dbReference type="ARBA" id="ARBA00012406"/>
    </source>
</evidence>
<protein>
    <recommendedName>
        <fullName evidence="2">mitogen-activated protein kinase kinase kinase</fullName>
        <ecNumber evidence="2">2.7.11.25</ecNumber>
    </recommendedName>
</protein>
<reference evidence="16 17" key="1">
    <citation type="submission" date="2018-09" db="EMBL/GenBank/DDBJ databases">
        <title>A high-quality reference genome of wild soybean provides a powerful tool to mine soybean genomes.</title>
        <authorList>
            <person name="Xie M."/>
            <person name="Chung C.Y.L."/>
            <person name="Li M.-W."/>
            <person name="Wong F.-L."/>
            <person name="Chan T.-F."/>
            <person name="Lam H.-M."/>
        </authorList>
    </citation>
    <scope>NUCLEOTIDE SEQUENCE [LARGE SCALE GENOMIC DNA]</scope>
    <source>
        <strain evidence="17">cv. W05</strain>
        <tissue evidence="16">Hypocotyl of etiolated seedlings</tissue>
    </source>
</reference>
<evidence type="ECO:0000256" key="14">
    <source>
        <dbReference type="RuleBase" id="RU000304"/>
    </source>
</evidence>
<dbReference type="GO" id="GO:0009738">
    <property type="term" value="P:abscisic acid-activated signaling pathway"/>
    <property type="evidence" value="ECO:0007669"/>
    <property type="project" value="UniProtKB-KW"/>
</dbReference>
<dbReference type="GO" id="GO:0005634">
    <property type="term" value="C:nucleus"/>
    <property type="evidence" value="ECO:0007669"/>
    <property type="project" value="UniProtKB-SubCell"/>
</dbReference>
<evidence type="ECO:0000259" key="15">
    <source>
        <dbReference type="PROSITE" id="PS50011"/>
    </source>
</evidence>
<dbReference type="GO" id="GO:0006970">
    <property type="term" value="P:response to osmotic stress"/>
    <property type="evidence" value="ECO:0007669"/>
    <property type="project" value="UniProtKB-ARBA"/>
</dbReference>
<keyword evidence="17" id="KW-1185">Reference proteome</keyword>
<dbReference type="GO" id="GO:0004709">
    <property type="term" value="F:MAP kinase kinase kinase activity"/>
    <property type="evidence" value="ECO:0007669"/>
    <property type="project" value="UniProtKB-EC"/>
</dbReference>
<keyword evidence="10" id="KW-0539">Nucleus</keyword>
<comment type="caution">
    <text evidence="16">The sequence shown here is derived from an EMBL/GenBank/DDBJ whole genome shotgun (WGS) entry which is preliminary data.</text>
</comment>
<feature type="binding site" evidence="13">
    <location>
        <position position="32"/>
    </location>
    <ligand>
        <name>ATP</name>
        <dbReference type="ChEBI" id="CHEBI:30616"/>
    </ligand>
</feature>
<dbReference type="Proteomes" id="UP000289340">
    <property type="component" value="Chromosome 11"/>
</dbReference>
<evidence type="ECO:0000313" key="16">
    <source>
        <dbReference type="EMBL" id="RZB83693.1"/>
    </source>
</evidence>
<evidence type="ECO:0000313" key="17">
    <source>
        <dbReference type="Proteomes" id="UP000289340"/>
    </source>
</evidence>
<evidence type="ECO:0000256" key="11">
    <source>
        <dbReference type="ARBA" id="ARBA00047559"/>
    </source>
</evidence>
<evidence type="ECO:0000256" key="4">
    <source>
        <dbReference type="ARBA" id="ARBA00022553"/>
    </source>
</evidence>
<evidence type="ECO:0000256" key="9">
    <source>
        <dbReference type="ARBA" id="ARBA00022840"/>
    </source>
</evidence>
<dbReference type="GO" id="GO:0005524">
    <property type="term" value="F:ATP binding"/>
    <property type="evidence" value="ECO:0007669"/>
    <property type="project" value="UniProtKB-UniRule"/>
</dbReference>
<dbReference type="FunFam" id="1.10.510.10:FF:000852">
    <property type="entry name" value="Mitogen-activated protein kinase kinase kinase 17"/>
    <property type="match status" value="1"/>
</dbReference>